<organism evidence="1 2">
    <name type="scientific">Macleaya cordata</name>
    <name type="common">Five-seeded plume-poppy</name>
    <name type="synonym">Bocconia cordata</name>
    <dbReference type="NCBI Taxonomy" id="56857"/>
    <lineage>
        <taxon>Eukaryota</taxon>
        <taxon>Viridiplantae</taxon>
        <taxon>Streptophyta</taxon>
        <taxon>Embryophyta</taxon>
        <taxon>Tracheophyta</taxon>
        <taxon>Spermatophyta</taxon>
        <taxon>Magnoliopsida</taxon>
        <taxon>Ranunculales</taxon>
        <taxon>Papaveraceae</taxon>
        <taxon>Papaveroideae</taxon>
        <taxon>Macleaya</taxon>
    </lineage>
</organism>
<dbReference type="OMA" id="ETEGCIN"/>
<dbReference type="Pfam" id="PF06521">
    <property type="entry name" value="PAR1"/>
    <property type="match status" value="1"/>
</dbReference>
<protein>
    <submittedName>
        <fullName evidence="1">PAR1</fullName>
    </submittedName>
</protein>
<dbReference type="FunCoup" id="A0A200R4W6">
    <property type="interactions" value="295"/>
</dbReference>
<dbReference type="AlphaFoldDB" id="A0A200R4W6"/>
<dbReference type="PROSITE" id="PS51257">
    <property type="entry name" value="PROKAR_LIPOPROTEIN"/>
    <property type="match status" value="1"/>
</dbReference>
<gene>
    <name evidence="1" type="ORF">BVC80_1835g96</name>
</gene>
<evidence type="ECO:0000313" key="2">
    <source>
        <dbReference type="Proteomes" id="UP000195402"/>
    </source>
</evidence>
<dbReference type="PANTHER" id="PTHR33649">
    <property type="entry name" value="PAR1 PROTEIN"/>
    <property type="match status" value="1"/>
</dbReference>
<dbReference type="PANTHER" id="PTHR33649:SF4">
    <property type="entry name" value="PAR1 PROTEIN"/>
    <property type="match status" value="1"/>
</dbReference>
<dbReference type="InParanoid" id="A0A200R4W6"/>
<sequence length="206" mass="22301">MHTNSDKKFLASFKLSKIQVALFLAFTLSFQGCLGGEIICEDLPKNKCAFAIASSGKRCLIENYASNKDGKMTTEYQTCRTSEVVVDGISNWIESDECIRVCGVDRNSVGISYDSLLDSKFVSKLCSPSCCLKCPNIFDLYFNLAVEKGVFLPDLCEVQQTNPHRAMIQVANALRAPDSNYFVALATAASPGHAPGPDHASGPNAA</sequence>
<keyword evidence="2" id="KW-1185">Reference proteome</keyword>
<accession>A0A200R4W6</accession>
<proteinExistence type="predicted"/>
<evidence type="ECO:0000313" key="1">
    <source>
        <dbReference type="EMBL" id="OVA17720.1"/>
    </source>
</evidence>
<name>A0A200R4W6_MACCD</name>
<dbReference type="OrthoDB" id="772928at2759"/>
<dbReference type="EMBL" id="MVGT01000437">
    <property type="protein sequence ID" value="OVA17720.1"/>
    <property type="molecule type" value="Genomic_DNA"/>
</dbReference>
<dbReference type="InterPro" id="IPR009489">
    <property type="entry name" value="PAR1"/>
</dbReference>
<dbReference type="STRING" id="56857.A0A200R4W6"/>
<dbReference type="Proteomes" id="UP000195402">
    <property type="component" value="Unassembled WGS sequence"/>
</dbReference>
<comment type="caution">
    <text evidence="1">The sequence shown here is derived from an EMBL/GenBank/DDBJ whole genome shotgun (WGS) entry which is preliminary data.</text>
</comment>
<reference evidence="1 2" key="1">
    <citation type="journal article" date="2017" name="Mol. Plant">
        <title>The Genome of Medicinal Plant Macleaya cordata Provides New Insights into Benzylisoquinoline Alkaloids Metabolism.</title>
        <authorList>
            <person name="Liu X."/>
            <person name="Liu Y."/>
            <person name="Huang P."/>
            <person name="Ma Y."/>
            <person name="Qing Z."/>
            <person name="Tang Q."/>
            <person name="Cao H."/>
            <person name="Cheng P."/>
            <person name="Zheng Y."/>
            <person name="Yuan Z."/>
            <person name="Zhou Y."/>
            <person name="Liu J."/>
            <person name="Tang Z."/>
            <person name="Zhuo Y."/>
            <person name="Zhang Y."/>
            <person name="Yu L."/>
            <person name="Huang J."/>
            <person name="Yang P."/>
            <person name="Peng Q."/>
            <person name="Zhang J."/>
            <person name="Jiang W."/>
            <person name="Zhang Z."/>
            <person name="Lin K."/>
            <person name="Ro D.K."/>
            <person name="Chen X."/>
            <person name="Xiong X."/>
            <person name="Shang Y."/>
            <person name="Huang S."/>
            <person name="Zeng J."/>
        </authorList>
    </citation>
    <scope>NUCLEOTIDE SEQUENCE [LARGE SCALE GENOMIC DNA]</scope>
    <source>
        <strain evidence="2">cv. BLH2017</strain>
        <tissue evidence="1">Root</tissue>
    </source>
</reference>